<dbReference type="EnsemblMetazoa" id="MESCA005429-RA">
    <property type="protein sequence ID" value="MESCA005429-PA"/>
    <property type="gene ID" value="MESCA005429"/>
</dbReference>
<evidence type="ECO:0000313" key="1">
    <source>
        <dbReference type="EnsemblMetazoa" id="MESCA005429-PA"/>
    </source>
</evidence>
<organism evidence="1 2">
    <name type="scientific">Megaselia scalaris</name>
    <name type="common">Humpbacked fly</name>
    <name type="synonym">Phora scalaris</name>
    <dbReference type="NCBI Taxonomy" id="36166"/>
    <lineage>
        <taxon>Eukaryota</taxon>
        <taxon>Metazoa</taxon>
        <taxon>Ecdysozoa</taxon>
        <taxon>Arthropoda</taxon>
        <taxon>Hexapoda</taxon>
        <taxon>Insecta</taxon>
        <taxon>Pterygota</taxon>
        <taxon>Neoptera</taxon>
        <taxon>Endopterygota</taxon>
        <taxon>Diptera</taxon>
        <taxon>Brachycera</taxon>
        <taxon>Muscomorpha</taxon>
        <taxon>Platypezoidea</taxon>
        <taxon>Phoridae</taxon>
        <taxon>Megaseliini</taxon>
        <taxon>Megaselia</taxon>
    </lineage>
</organism>
<reference evidence="2" key="1">
    <citation type="submission" date="2013-02" db="EMBL/GenBank/DDBJ databases">
        <authorList>
            <person name="Hughes D."/>
        </authorList>
    </citation>
    <scope>NUCLEOTIDE SEQUENCE</scope>
    <source>
        <strain>Durham</strain>
        <strain evidence="2">NC isolate 2 -- Noor lab</strain>
    </source>
</reference>
<dbReference type="Proteomes" id="UP000015102">
    <property type="component" value="Unassembled WGS sequence"/>
</dbReference>
<protein>
    <submittedName>
        <fullName evidence="1">Uncharacterized protein</fullName>
    </submittedName>
</protein>
<reference evidence="1" key="2">
    <citation type="submission" date="2015-06" db="UniProtKB">
        <authorList>
            <consortium name="EnsemblMetazoa"/>
        </authorList>
    </citation>
    <scope>IDENTIFICATION</scope>
</reference>
<accession>T1GPA4</accession>
<dbReference type="AlphaFoldDB" id="T1GPA4"/>
<dbReference type="HOGENOM" id="CLU_2870163_0_0_1"/>
<proteinExistence type="predicted"/>
<name>T1GPA4_MEGSC</name>
<evidence type="ECO:0000313" key="2">
    <source>
        <dbReference type="Proteomes" id="UP000015102"/>
    </source>
</evidence>
<dbReference type="EMBL" id="CAQQ02113633">
    <property type="status" value="NOT_ANNOTATED_CDS"/>
    <property type="molecule type" value="Genomic_DNA"/>
</dbReference>
<keyword evidence="2" id="KW-1185">Reference proteome</keyword>
<sequence>MKLLGFELEIFSFVDSNAILLALPRYHCNDFISKLNNLQFLNWTDYEIWKNYAQAPFAWYLPVA</sequence>